<evidence type="ECO:0000313" key="1">
    <source>
        <dbReference type="EMBL" id="OPA77464.1"/>
    </source>
</evidence>
<protein>
    <submittedName>
        <fullName evidence="1">Uncharacterized protein</fullName>
    </submittedName>
</protein>
<dbReference type="EMBL" id="MSZX01000005">
    <property type="protein sequence ID" value="OPA77464.1"/>
    <property type="molecule type" value="Genomic_DNA"/>
</dbReference>
<gene>
    <name evidence="1" type="ORF">BVG16_13495</name>
</gene>
<dbReference type="OrthoDB" id="3034639at2"/>
<dbReference type="RefSeq" id="WP_078499206.1">
    <property type="nucleotide sequence ID" value="NZ_MSZX01000005.1"/>
</dbReference>
<proteinExistence type="predicted"/>
<organism evidence="1 2">
    <name type="scientific">Paenibacillus selenitireducens</name>
    <dbReference type="NCBI Taxonomy" id="1324314"/>
    <lineage>
        <taxon>Bacteria</taxon>
        <taxon>Bacillati</taxon>
        <taxon>Bacillota</taxon>
        <taxon>Bacilli</taxon>
        <taxon>Bacillales</taxon>
        <taxon>Paenibacillaceae</taxon>
        <taxon>Paenibacillus</taxon>
    </lineage>
</organism>
<comment type="caution">
    <text evidence="1">The sequence shown here is derived from an EMBL/GenBank/DDBJ whole genome shotgun (WGS) entry which is preliminary data.</text>
</comment>
<reference evidence="1 2" key="1">
    <citation type="submission" date="2017-01" db="EMBL/GenBank/DDBJ databases">
        <title>Genome analysis of Paenibacillus selenitrireducens ES3-24.</title>
        <authorList>
            <person name="Xu D."/>
            <person name="Yao R."/>
            <person name="Zheng S."/>
        </authorList>
    </citation>
    <scope>NUCLEOTIDE SEQUENCE [LARGE SCALE GENOMIC DNA]</scope>
    <source>
        <strain evidence="1 2">ES3-24</strain>
    </source>
</reference>
<keyword evidence="2" id="KW-1185">Reference proteome</keyword>
<sequence>MFYEFTHRHTPCYVDNQHDLVILSRENKATTVAGKEYVYNGMFSPVSKVHQGSLVETIDSFLVQTMRSTTDKDKYCSLIKTNAVIEVQRYTQIYDKHDNPLKASFDSVEKDIKANVQYVTAQLRQNDAGLLPTTVYVLQIQSTVDVKRPSDRALVLPDRIIINERPYQVDVVDDLKFPNLYHVQLSEDKR</sequence>
<dbReference type="AlphaFoldDB" id="A0A1T2XC36"/>
<dbReference type="STRING" id="1324314.BVG16_13495"/>
<name>A0A1T2XC36_9BACL</name>
<dbReference type="Proteomes" id="UP000190188">
    <property type="component" value="Unassembled WGS sequence"/>
</dbReference>
<evidence type="ECO:0000313" key="2">
    <source>
        <dbReference type="Proteomes" id="UP000190188"/>
    </source>
</evidence>
<accession>A0A1T2XC36</accession>